<reference evidence="1 2" key="1">
    <citation type="submission" date="2020-02" db="EMBL/GenBank/DDBJ databases">
        <title>Aliifodinibius halophilus 2W32, complete genome.</title>
        <authorList>
            <person name="Li Y."/>
            <person name="Wu S."/>
        </authorList>
    </citation>
    <scope>NUCLEOTIDE SEQUENCE [LARGE SCALE GENOMIC DNA]</scope>
    <source>
        <strain evidence="1 2">2W32</strain>
    </source>
</reference>
<evidence type="ECO:0000313" key="2">
    <source>
        <dbReference type="Proteomes" id="UP000479132"/>
    </source>
</evidence>
<sequence>MRYYIFFLFFLVVLACQKSNDINSFDVSKSKATTVIANKMDINYSFFISLYSFIQANNSGLYITPSNVINDTVLYKYPKEALNKCCGDLEGIIREGRGPNELSQIFASSKSVTGDTLLFYSPNSAKYLGINNDGVVIDSLEFQNSKTLMNTGNSFSYSKGYFLIPSFNRFFSSKNLFSIINTNNNTSKDIFEPRVPPGYEPAIRNQVVAMGALPNGFAVSFVGDRKIYIIGFNGEVKKQLIFGESEPIPEPFKVKNPKQAPSSKPYITKIEFYKGHILVLMDNLIWILDYPSYQTNNLLKILRDPKENSAPVIDFSITEDVIYVRMGRGGLHSVKTNPNWFK</sequence>
<comment type="caution">
    <text evidence="1">The sequence shown here is derived from an EMBL/GenBank/DDBJ whole genome shotgun (WGS) entry which is preliminary data.</text>
</comment>
<gene>
    <name evidence="1" type="ORF">G3569_13680</name>
</gene>
<dbReference type="PROSITE" id="PS51257">
    <property type="entry name" value="PROKAR_LIPOPROTEIN"/>
    <property type="match status" value="1"/>
</dbReference>
<accession>A0A6M1TF46</accession>
<organism evidence="1 2">
    <name type="scientific">Fodinibius halophilus</name>
    <dbReference type="NCBI Taxonomy" id="1736908"/>
    <lineage>
        <taxon>Bacteria</taxon>
        <taxon>Pseudomonadati</taxon>
        <taxon>Balneolota</taxon>
        <taxon>Balneolia</taxon>
        <taxon>Balneolales</taxon>
        <taxon>Balneolaceae</taxon>
        <taxon>Fodinibius</taxon>
    </lineage>
</organism>
<evidence type="ECO:0008006" key="3">
    <source>
        <dbReference type="Google" id="ProtNLM"/>
    </source>
</evidence>
<keyword evidence="2" id="KW-1185">Reference proteome</keyword>
<dbReference type="EMBL" id="JAALLS010000019">
    <property type="protein sequence ID" value="NGP89404.1"/>
    <property type="molecule type" value="Genomic_DNA"/>
</dbReference>
<evidence type="ECO:0000313" key="1">
    <source>
        <dbReference type="EMBL" id="NGP89404.1"/>
    </source>
</evidence>
<dbReference type="RefSeq" id="WP_165270117.1">
    <property type="nucleotide sequence ID" value="NZ_JAALLS010000019.1"/>
</dbReference>
<name>A0A6M1TF46_9BACT</name>
<proteinExistence type="predicted"/>
<dbReference type="AlphaFoldDB" id="A0A6M1TF46"/>
<dbReference type="Proteomes" id="UP000479132">
    <property type="component" value="Unassembled WGS sequence"/>
</dbReference>
<protein>
    <recommendedName>
        <fullName evidence="3">Lipoprotein</fullName>
    </recommendedName>
</protein>